<dbReference type="Pfam" id="PF04245">
    <property type="entry name" value="NA37"/>
    <property type="match status" value="1"/>
</dbReference>
<gene>
    <name evidence="4" type="ORF">N476_15605</name>
</gene>
<comment type="similarity">
    <text evidence="2">Belongs to the YejK family.</text>
</comment>
<evidence type="ECO:0000256" key="1">
    <source>
        <dbReference type="ARBA" id="ARBA00004453"/>
    </source>
</evidence>
<dbReference type="PATRIC" id="fig|1365251.3.peg.2342"/>
<comment type="subcellular location">
    <subcellularLocation>
        <location evidence="1">Cytoplasm</location>
        <location evidence="1">Nucleoid</location>
    </subcellularLocation>
</comment>
<dbReference type="InterPro" id="IPR007358">
    <property type="entry name" value="Nucleoid_associated_NdpA"/>
</dbReference>
<accession>A0A167EG86</accession>
<protein>
    <recommendedName>
        <fullName evidence="6">Nucleoid-associated protein NdpA</fullName>
    </recommendedName>
</protein>
<dbReference type="PANTHER" id="PTHR38772">
    <property type="match status" value="1"/>
</dbReference>
<keyword evidence="3" id="KW-0963">Cytoplasm</keyword>
<organism evidence="4 5">
    <name type="scientific">Pseudoalteromonas luteoviolacea H33</name>
    <dbReference type="NCBI Taxonomy" id="1365251"/>
    <lineage>
        <taxon>Bacteria</taxon>
        <taxon>Pseudomonadati</taxon>
        <taxon>Pseudomonadota</taxon>
        <taxon>Gammaproteobacteria</taxon>
        <taxon>Alteromonadales</taxon>
        <taxon>Pseudoalteromonadaceae</taxon>
        <taxon>Pseudoalteromonas</taxon>
    </lineage>
</organism>
<dbReference type="GO" id="GO:0003727">
    <property type="term" value="F:single-stranded RNA binding"/>
    <property type="evidence" value="ECO:0007669"/>
    <property type="project" value="TreeGrafter"/>
</dbReference>
<reference evidence="4 5" key="1">
    <citation type="submission" date="2013-07" db="EMBL/GenBank/DDBJ databases">
        <title>Comparative Genomic and Metabolomic Analysis of Twelve Strains of Pseudoalteromonas luteoviolacea.</title>
        <authorList>
            <person name="Vynne N.G."/>
            <person name="Mansson M."/>
            <person name="Gram L."/>
        </authorList>
    </citation>
    <scope>NUCLEOTIDE SEQUENCE [LARGE SCALE GENOMIC DNA]</scope>
    <source>
        <strain evidence="4 5">H33</strain>
    </source>
</reference>
<dbReference type="GO" id="GO:0043590">
    <property type="term" value="C:bacterial nucleoid"/>
    <property type="evidence" value="ECO:0007669"/>
    <property type="project" value="TreeGrafter"/>
</dbReference>
<name>A0A167EG86_9GAMM</name>
<evidence type="ECO:0000313" key="5">
    <source>
        <dbReference type="Proteomes" id="UP000076503"/>
    </source>
</evidence>
<sequence length="368" mass="41122">MNLIIQVIVMAILLRQVVIHELVKEQHEPIQPSNVKKKTLPADNPTIQKLVEGIVDLYGKKNNSAQYGVFETGDARGNFPDAFEGYKGAEENEDNFIEATKVAMTQLYLKAADKPTASGGYILFADYVQNDVRYFLSAMVKQKPGYKITGALKVEDLEYIDLSRLHQAAKVNFAKYEEFAAADEVEQLDINYLSFVSPQNNKATAGYFITAFGCKAGAPSAKATEAVVKESVAFFNANDTLSAHSAELSKKLYEYLDNKQGENQPAKLSEIEHIAREFFSADEADNLAEELVAHLNSDEIGVPSEFSVNKTRLHKMTHIVYKGDDFQLTLDKDDIGQDAGSRFYYDGNRLVINELPDEFKDMLDEHFG</sequence>
<evidence type="ECO:0008006" key="6">
    <source>
        <dbReference type="Google" id="ProtNLM"/>
    </source>
</evidence>
<dbReference type="GO" id="GO:0003690">
    <property type="term" value="F:double-stranded DNA binding"/>
    <property type="evidence" value="ECO:0007669"/>
    <property type="project" value="TreeGrafter"/>
</dbReference>
<comment type="caution">
    <text evidence="4">The sequence shown here is derived from an EMBL/GenBank/DDBJ whole genome shotgun (WGS) entry which is preliminary data.</text>
</comment>
<dbReference type="PANTHER" id="PTHR38772:SF1">
    <property type="entry name" value="NUCLEOID-ASSOCIATED PROTEIN YEJK"/>
    <property type="match status" value="1"/>
</dbReference>
<dbReference type="EMBL" id="AUXZ01000073">
    <property type="protein sequence ID" value="KZN50713.1"/>
    <property type="molecule type" value="Genomic_DNA"/>
</dbReference>
<evidence type="ECO:0000256" key="3">
    <source>
        <dbReference type="ARBA" id="ARBA00022490"/>
    </source>
</evidence>
<evidence type="ECO:0000313" key="4">
    <source>
        <dbReference type="EMBL" id="KZN50713.1"/>
    </source>
</evidence>
<dbReference type="AlphaFoldDB" id="A0A167EG86"/>
<dbReference type="Proteomes" id="UP000076503">
    <property type="component" value="Unassembled WGS sequence"/>
</dbReference>
<proteinExistence type="inferred from homology"/>
<evidence type="ECO:0000256" key="2">
    <source>
        <dbReference type="ARBA" id="ARBA00009035"/>
    </source>
</evidence>